<dbReference type="OrthoDB" id="426293at2759"/>
<sequence>MIPAGKIESIPWNFWNNGVIHTESNDISGSHTSALLQAISFLACPSISDSKYWTLLEMNPATFAYTSHSIQDLKISSENMLFCQILKHFDQSIGDKPAFLDPDYHAKVFSDEEVPSRFKNYSWAISTPRELQRLANPKTLRARNERNYDQRELEGHRQVRAMLCSELRNIENRASKLETKQKEATYLRDESAWSINFSVSYLNPLLTANLLAAAT</sequence>
<organism evidence="1 2">
    <name type="scientific">Botryotinia narcissicola</name>
    <dbReference type="NCBI Taxonomy" id="278944"/>
    <lineage>
        <taxon>Eukaryota</taxon>
        <taxon>Fungi</taxon>
        <taxon>Dikarya</taxon>
        <taxon>Ascomycota</taxon>
        <taxon>Pezizomycotina</taxon>
        <taxon>Leotiomycetes</taxon>
        <taxon>Helotiales</taxon>
        <taxon>Sclerotiniaceae</taxon>
        <taxon>Botryotinia</taxon>
    </lineage>
</organism>
<evidence type="ECO:0000313" key="1">
    <source>
        <dbReference type="EMBL" id="TGO45275.1"/>
    </source>
</evidence>
<name>A0A4Z1H8T9_9HELO</name>
<keyword evidence="2" id="KW-1185">Reference proteome</keyword>
<gene>
    <name evidence="1" type="ORF">BOTNAR_0682g00010</name>
</gene>
<dbReference type="AlphaFoldDB" id="A0A4Z1H8T9"/>
<protein>
    <submittedName>
        <fullName evidence="1">Uncharacterized protein</fullName>
    </submittedName>
</protein>
<dbReference type="Proteomes" id="UP000297452">
    <property type="component" value="Unassembled WGS sequence"/>
</dbReference>
<evidence type="ECO:0000313" key="2">
    <source>
        <dbReference type="Proteomes" id="UP000297452"/>
    </source>
</evidence>
<accession>A0A4Z1H8T9</accession>
<comment type="caution">
    <text evidence="1">The sequence shown here is derived from an EMBL/GenBank/DDBJ whole genome shotgun (WGS) entry which is preliminary data.</text>
</comment>
<reference evidence="1 2" key="1">
    <citation type="submission" date="2017-12" db="EMBL/GenBank/DDBJ databases">
        <title>Comparative genomics of Botrytis spp.</title>
        <authorList>
            <person name="Valero-Jimenez C.A."/>
            <person name="Tapia P."/>
            <person name="Veloso J."/>
            <person name="Silva-Moreno E."/>
            <person name="Staats M."/>
            <person name="Valdes J.H."/>
            <person name="Van Kan J.A.L."/>
        </authorList>
    </citation>
    <scope>NUCLEOTIDE SEQUENCE [LARGE SCALE GENOMIC DNA]</scope>
    <source>
        <strain evidence="1 2">MUCL2120</strain>
    </source>
</reference>
<dbReference type="EMBL" id="PQXJ01000679">
    <property type="protein sequence ID" value="TGO45275.1"/>
    <property type="molecule type" value="Genomic_DNA"/>
</dbReference>
<proteinExistence type="predicted"/>